<evidence type="ECO:0000313" key="1">
    <source>
        <dbReference type="EMBL" id="CAG8789771.1"/>
    </source>
</evidence>
<comment type="caution">
    <text evidence="1">The sequence shown here is derived from an EMBL/GenBank/DDBJ whole genome shotgun (WGS) entry which is preliminary data.</text>
</comment>
<name>A0ACA9REH8_9GLOM</name>
<feature type="non-terminal residue" evidence="1">
    <location>
        <position position="1"/>
    </location>
</feature>
<protein>
    <submittedName>
        <fullName evidence="1">6222_t:CDS:1</fullName>
    </submittedName>
</protein>
<gene>
    <name evidence="1" type="ORF">SPELUC_LOCUS17122</name>
</gene>
<dbReference type="EMBL" id="CAJVPW010067903">
    <property type="protein sequence ID" value="CAG8789771.1"/>
    <property type="molecule type" value="Genomic_DNA"/>
</dbReference>
<keyword evidence="2" id="KW-1185">Reference proteome</keyword>
<reference evidence="1" key="1">
    <citation type="submission" date="2021-06" db="EMBL/GenBank/DDBJ databases">
        <authorList>
            <person name="Kallberg Y."/>
            <person name="Tangrot J."/>
            <person name="Rosling A."/>
        </authorList>
    </citation>
    <scope>NUCLEOTIDE SEQUENCE</scope>
    <source>
        <strain evidence="1">28 12/20/2015</strain>
    </source>
</reference>
<dbReference type="Proteomes" id="UP000789366">
    <property type="component" value="Unassembled WGS sequence"/>
</dbReference>
<sequence length="109" mass="12938">QNVILTKKYEGGSVMIWGCFSSFDVGNIIRIYETMDRDLYRQILTKDLLGMICWHEINKNDIIFQQNNNSKHTATNTKLWFYHNGIEVLDWSPYSPDLNLIEHLWNKID</sequence>
<proteinExistence type="predicted"/>
<accession>A0ACA9REH8</accession>
<organism evidence="1 2">
    <name type="scientific">Cetraspora pellucida</name>
    <dbReference type="NCBI Taxonomy" id="1433469"/>
    <lineage>
        <taxon>Eukaryota</taxon>
        <taxon>Fungi</taxon>
        <taxon>Fungi incertae sedis</taxon>
        <taxon>Mucoromycota</taxon>
        <taxon>Glomeromycotina</taxon>
        <taxon>Glomeromycetes</taxon>
        <taxon>Diversisporales</taxon>
        <taxon>Gigasporaceae</taxon>
        <taxon>Cetraspora</taxon>
    </lineage>
</organism>
<evidence type="ECO:0000313" key="2">
    <source>
        <dbReference type="Proteomes" id="UP000789366"/>
    </source>
</evidence>